<reference evidence="10 11" key="1">
    <citation type="submission" date="2018-09" db="EMBL/GenBank/DDBJ databases">
        <title>Genomic investigation of the strawberry pathogen Phytophthora fragariae indicates pathogenicity is determined by transcriptional variation in three key races.</title>
        <authorList>
            <person name="Adams T.M."/>
            <person name="Armitage A.D."/>
            <person name="Sobczyk M.K."/>
            <person name="Bates H.J."/>
            <person name="Dunwell J.M."/>
            <person name="Nellist C.F."/>
            <person name="Harrison R.J."/>
        </authorList>
    </citation>
    <scope>NUCLEOTIDE SEQUENCE [LARGE SCALE GENOMIC DNA]</scope>
    <source>
        <strain evidence="10 11">NOV-77</strain>
    </source>
</reference>
<evidence type="ECO:0000313" key="10">
    <source>
        <dbReference type="EMBL" id="KAE9333435.1"/>
    </source>
</evidence>
<evidence type="ECO:0000256" key="8">
    <source>
        <dbReference type="SAM" id="Coils"/>
    </source>
</evidence>
<dbReference type="SUPFAM" id="SSF56672">
    <property type="entry name" value="DNA/RNA polymerases"/>
    <property type="match status" value="1"/>
</dbReference>
<keyword evidence="6" id="KW-0378">Hydrolase</keyword>
<dbReference type="InterPro" id="IPR050951">
    <property type="entry name" value="Retrovirus_Pol_polyprotein"/>
</dbReference>
<evidence type="ECO:0000256" key="7">
    <source>
        <dbReference type="ARBA" id="ARBA00022918"/>
    </source>
</evidence>
<dbReference type="FunFam" id="3.30.70.270:FF:000020">
    <property type="entry name" value="Transposon Tf2-6 polyprotein-like Protein"/>
    <property type="match status" value="1"/>
</dbReference>
<evidence type="ECO:0000256" key="3">
    <source>
        <dbReference type="ARBA" id="ARBA00022695"/>
    </source>
</evidence>
<dbReference type="GO" id="GO:0006508">
    <property type="term" value="P:proteolysis"/>
    <property type="evidence" value="ECO:0007669"/>
    <property type="project" value="UniProtKB-KW"/>
</dbReference>
<dbReference type="GO" id="GO:0003964">
    <property type="term" value="F:RNA-directed DNA polymerase activity"/>
    <property type="evidence" value="ECO:0007669"/>
    <property type="project" value="UniProtKB-KW"/>
</dbReference>
<dbReference type="AlphaFoldDB" id="A0A6G0RGZ2"/>
<keyword evidence="7" id="KW-0695">RNA-directed DNA polymerase</keyword>
<evidence type="ECO:0000256" key="1">
    <source>
        <dbReference type="ARBA" id="ARBA00022670"/>
    </source>
</evidence>
<evidence type="ECO:0000313" key="11">
    <source>
        <dbReference type="Proteomes" id="UP000486351"/>
    </source>
</evidence>
<feature type="domain" description="Reverse transcriptase" evidence="9">
    <location>
        <begin position="542"/>
        <end position="722"/>
    </location>
</feature>
<feature type="coiled-coil region" evidence="8">
    <location>
        <begin position="139"/>
        <end position="178"/>
    </location>
</feature>
<dbReference type="Proteomes" id="UP000486351">
    <property type="component" value="Unassembled WGS sequence"/>
</dbReference>
<dbReference type="PROSITE" id="PS50878">
    <property type="entry name" value="RT_POL"/>
    <property type="match status" value="1"/>
</dbReference>
<dbReference type="PANTHER" id="PTHR37984:SF5">
    <property type="entry name" value="PROTEIN NYNRIN-LIKE"/>
    <property type="match status" value="1"/>
</dbReference>
<sequence>MAALKYVREAQEEVGSREVLRLVEEGDEQVEWKAAVPTEEGERHASAEEVRLFEEGGVAVKDAGGSVVAVVANTGAMADEGSALKGTSGTAVVELGGHLVPRVTDVAKVRMTRKAARREAKDRRIDSAKVRVALANEGAEHVERVVQDLDAELERRRRAQAEEAHEELEQRRAGRRNELPIKSRCQGQRARVSLVQRAKDMASVNVARSTDVEADDGLPTAIMNVNGEKHAVKWNSCARYSVAGTEWMQRGERVRGPAPVDYVEGVGGFLLDVLGMWAFEMRNVFGQVVQVTACIVEGCTSEFLMGLDFLKKHRASMDFDANEVRYFEKELLVVIPFRTEGSGDGETRVAPVRLARQVKLTRCAVTPVSIAVVAPEGEQGIFVPTRNCGAVMLATTVTRVSGGKALIPAINLRGERTRLPNKKELGVWIPFETDMELLELNNPLEPGKVDEWIEALGDTEVPLENESEVRVGSNDDDTRRRVVKLQRAYRGVTTSKGDILPVTTLDVQHHIDTQGAAPILLKRRRQAQSEEAVVDDNVATVLQAGVIEEGNGAWGFPVVLVRKMDGEVRFYIDYRALNKVSKRDVYPLPRIDETLEALSGAQLFTTLDLRSGYWQISVAPEDRDKTAFTTKAGLYGFIRMPFGLMNAPSTFQRMMNGVLRGLTWTTCLVYLDDIVVFTRGGLDRHLVQLATVLQRLSSAGLTLKLKKCVFGTDTMEYLGHELSGDGVRPVQRLITAVAEFRRPTDPTEVKRFVHLAGYYRKFIEAFGSIMAPMTKLLKKDAEWQWTEAQEFAFERVKAALTMKPLLIYPDFRLPFRLVIDATKVTTLVRRQPRKTWCTKDPSPQRLE</sequence>
<comment type="caution">
    <text evidence="10">The sequence shown here is derived from an EMBL/GenBank/DDBJ whole genome shotgun (WGS) entry which is preliminary data.</text>
</comment>
<dbReference type="FunFam" id="3.10.10.10:FF:000007">
    <property type="entry name" value="Retrovirus-related Pol polyprotein from transposon 17.6-like Protein"/>
    <property type="match status" value="1"/>
</dbReference>
<dbReference type="InterPro" id="IPR000477">
    <property type="entry name" value="RT_dom"/>
</dbReference>
<dbReference type="Gene3D" id="3.30.70.270">
    <property type="match status" value="2"/>
</dbReference>
<keyword evidence="8" id="KW-0175">Coiled coil</keyword>
<keyword evidence="5" id="KW-0255">Endonuclease</keyword>
<evidence type="ECO:0000256" key="4">
    <source>
        <dbReference type="ARBA" id="ARBA00022722"/>
    </source>
</evidence>
<keyword evidence="4" id="KW-0540">Nuclease</keyword>
<name>A0A6G0RGZ2_9STRA</name>
<proteinExistence type="predicted"/>
<evidence type="ECO:0000256" key="6">
    <source>
        <dbReference type="ARBA" id="ARBA00022801"/>
    </source>
</evidence>
<gene>
    <name evidence="10" type="ORF">PF008_g14450</name>
</gene>
<dbReference type="Gene3D" id="3.10.10.10">
    <property type="entry name" value="HIV Type 1 Reverse Transcriptase, subunit A, domain 1"/>
    <property type="match status" value="1"/>
</dbReference>
<dbReference type="GO" id="GO:0008233">
    <property type="term" value="F:peptidase activity"/>
    <property type="evidence" value="ECO:0007669"/>
    <property type="project" value="UniProtKB-KW"/>
</dbReference>
<organism evidence="10 11">
    <name type="scientific">Phytophthora fragariae</name>
    <dbReference type="NCBI Taxonomy" id="53985"/>
    <lineage>
        <taxon>Eukaryota</taxon>
        <taxon>Sar</taxon>
        <taxon>Stramenopiles</taxon>
        <taxon>Oomycota</taxon>
        <taxon>Peronosporomycetes</taxon>
        <taxon>Peronosporales</taxon>
        <taxon>Peronosporaceae</taxon>
        <taxon>Phytophthora</taxon>
    </lineage>
</organism>
<keyword evidence="3" id="KW-0548">Nucleotidyltransferase</keyword>
<evidence type="ECO:0000259" key="9">
    <source>
        <dbReference type="PROSITE" id="PS50878"/>
    </source>
</evidence>
<evidence type="ECO:0000256" key="2">
    <source>
        <dbReference type="ARBA" id="ARBA00022679"/>
    </source>
</evidence>
<protein>
    <recommendedName>
        <fullName evidence="9">Reverse transcriptase domain-containing protein</fullName>
    </recommendedName>
</protein>
<dbReference type="CDD" id="cd01647">
    <property type="entry name" value="RT_LTR"/>
    <property type="match status" value="1"/>
</dbReference>
<dbReference type="InterPro" id="IPR043502">
    <property type="entry name" value="DNA/RNA_pol_sf"/>
</dbReference>
<keyword evidence="1" id="KW-0645">Protease</keyword>
<dbReference type="PANTHER" id="PTHR37984">
    <property type="entry name" value="PROTEIN CBG26694"/>
    <property type="match status" value="1"/>
</dbReference>
<evidence type="ECO:0000256" key="5">
    <source>
        <dbReference type="ARBA" id="ARBA00022759"/>
    </source>
</evidence>
<dbReference type="Pfam" id="PF00078">
    <property type="entry name" value="RVT_1"/>
    <property type="match status" value="1"/>
</dbReference>
<dbReference type="GO" id="GO:0004519">
    <property type="term" value="F:endonuclease activity"/>
    <property type="evidence" value="ECO:0007669"/>
    <property type="project" value="UniProtKB-KW"/>
</dbReference>
<dbReference type="InterPro" id="IPR043128">
    <property type="entry name" value="Rev_trsase/Diguanyl_cyclase"/>
</dbReference>
<keyword evidence="2" id="KW-0808">Transferase</keyword>
<dbReference type="EMBL" id="QXFY01000895">
    <property type="protein sequence ID" value="KAE9333435.1"/>
    <property type="molecule type" value="Genomic_DNA"/>
</dbReference>
<accession>A0A6G0RGZ2</accession>